<sequence length="79" mass="9337">MLIFEDPKEAYEFYKHINIKFELQEEKVHDDVPFKLEEQQYFFSFYEFDIPNKSINLVSIAADALLERANVDSSIGISK</sequence>
<organism evidence="1">
    <name type="scientific">marine sediment metagenome</name>
    <dbReference type="NCBI Taxonomy" id="412755"/>
    <lineage>
        <taxon>unclassified sequences</taxon>
        <taxon>metagenomes</taxon>
        <taxon>ecological metagenomes</taxon>
    </lineage>
</organism>
<name>A0A0F9UXN9_9ZZZZ</name>
<gene>
    <name evidence="1" type="ORF">LCGC14_0165580</name>
</gene>
<evidence type="ECO:0000313" key="1">
    <source>
        <dbReference type="EMBL" id="KKN96514.1"/>
    </source>
</evidence>
<proteinExistence type="predicted"/>
<dbReference type="AlphaFoldDB" id="A0A0F9UXN9"/>
<dbReference type="EMBL" id="LAZR01000063">
    <property type="protein sequence ID" value="KKN96514.1"/>
    <property type="molecule type" value="Genomic_DNA"/>
</dbReference>
<reference evidence="1" key="1">
    <citation type="journal article" date="2015" name="Nature">
        <title>Complex archaea that bridge the gap between prokaryotes and eukaryotes.</title>
        <authorList>
            <person name="Spang A."/>
            <person name="Saw J.H."/>
            <person name="Jorgensen S.L."/>
            <person name="Zaremba-Niedzwiedzka K."/>
            <person name="Martijn J."/>
            <person name="Lind A.E."/>
            <person name="van Eijk R."/>
            <person name="Schleper C."/>
            <person name="Guy L."/>
            <person name="Ettema T.J."/>
        </authorList>
    </citation>
    <scope>NUCLEOTIDE SEQUENCE</scope>
</reference>
<comment type="caution">
    <text evidence="1">The sequence shown here is derived from an EMBL/GenBank/DDBJ whole genome shotgun (WGS) entry which is preliminary data.</text>
</comment>
<protein>
    <submittedName>
        <fullName evidence="1">Uncharacterized protein</fullName>
    </submittedName>
</protein>
<accession>A0A0F9UXN9</accession>